<dbReference type="PANTHER" id="PTHR21223:SF3">
    <property type="entry name" value="CBY1-INTERACTING BAR DOMAIN-CONTAINING PROTEIN 2"/>
    <property type="match status" value="1"/>
</dbReference>
<gene>
    <name evidence="1" type="ORF">AB205_0211780</name>
</gene>
<dbReference type="GO" id="GO:0035869">
    <property type="term" value="C:ciliary transition zone"/>
    <property type="evidence" value="ECO:0007669"/>
    <property type="project" value="TreeGrafter"/>
</dbReference>
<name>A0A2G9S746_AQUCT</name>
<reference evidence="1" key="1">
    <citation type="submission" date="2017-08" db="EMBL/GenBank/DDBJ databases">
        <title>Assembly of the North American Bullfrog Genome.</title>
        <authorList>
            <person name="Warren R.L."/>
            <person name="Vandervalk B.P."/>
            <person name="Kucuk E."/>
            <person name="Birol I."/>
            <person name="Helbing C."/>
            <person name="Pandoh P."/>
            <person name="Behsaz B."/>
            <person name="Mohamadi H."/>
            <person name="Chu J."/>
            <person name="Jackman S."/>
            <person name="Hammond S.A."/>
            <person name="Veldhoen N."/>
            <person name="Kirk H."/>
            <person name="Zhao Y."/>
            <person name="Coope R."/>
            <person name="Pleasance S."/>
            <person name="Moore R."/>
            <person name="Holt R."/>
        </authorList>
    </citation>
    <scope>NUCLEOTIDE SEQUENCE</scope>
    <source>
        <strain evidence="1">Bruno</strain>
        <tissue evidence="1">Liver</tissue>
    </source>
</reference>
<accession>A0A2G9S746</accession>
<sequence>MKMYGVSIKDKRAEIKKFNTVRNKEIKELQKLEKLRHRSPSDRQMIVSFLIA</sequence>
<dbReference type="GO" id="GO:0060271">
    <property type="term" value="P:cilium assembly"/>
    <property type="evidence" value="ECO:0007669"/>
    <property type="project" value="TreeGrafter"/>
</dbReference>
<organism evidence="1">
    <name type="scientific">Aquarana catesbeiana</name>
    <name type="common">American bullfrog</name>
    <name type="synonym">Rana catesbeiana</name>
    <dbReference type="NCBI Taxonomy" id="8400"/>
    <lineage>
        <taxon>Eukaryota</taxon>
        <taxon>Metazoa</taxon>
        <taxon>Chordata</taxon>
        <taxon>Craniata</taxon>
        <taxon>Vertebrata</taxon>
        <taxon>Euteleostomi</taxon>
        <taxon>Amphibia</taxon>
        <taxon>Batrachia</taxon>
        <taxon>Anura</taxon>
        <taxon>Neobatrachia</taxon>
        <taxon>Ranoidea</taxon>
        <taxon>Ranidae</taxon>
        <taxon>Aquarana</taxon>
    </lineage>
</organism>
<dbReference type="AlphaFoldDB" id="A0A2G9S746"/>
<proteinExistence type="predicted"/>
<evidence type="ECO:0000313" key="1">
    <source>
        <dbReference type="EMBL" id="PIO35895.1"/>
    </source>
</evidence>
<dbReference type="Pfam" id="PF06730">
    <property type="entry name" value="FAM92"/>
    <property type="match status" value="1"/>
</dbReference>
<dbReference type="EMBL" id="KV926863">
    <property type="protein sequence ID" value="PIO35895.1"/>
    <property type="molecule type" value="Genomic_DNA"/>
</dbReference>
<dbReference type="PANTHER" id="PTHR21223">
    <property type="entry name" value="CBY1-INTERACTING BAR DOMAIN-CONTAINING PROTEIN HOMOLOG"/>
    <property type="match status" value="1"/>
</dbReference>
<dbReference type="GO" id="GO:0036064">
    <property type="term" value="C:ciliary basal body"/>
    <property type="evidence" value="ECO:0007669"/>
    <property type="project" value="TreeGrafter"/>
</dbReference>
<protein>
    <submittedName>
        <fullName evidence="1">Uncharacterized protein</fullName>
    </submittedName>
</protein>
<dbReference type="InterPro" id="IPR009602">
    <property type="entry name" value="CBAR/FAM92"/>
</dbReference>